<dbReference type="PROSITE" id="PS50088">
    <property type="entry name" value="ANK_REPEAT"/>
    <property type="match status" value="22"/>
</dbReference>
<dbReference type="SUPFAM" id="SSF140860">
    <property type="entry name" value="Pseudo ankyrin repeat-like"/>
    <property type="match status" value="1"/>
</dbReference>
<feature type="repeat" description="ANK" evidence="10">
    <location>
        <begin position="1120"/>
        <end position="1152"/>
    </location>
</feature>
<evidence type="ECO:0000259" key="13">
    <source>
        <dbReference type="Pfam" id="PF00520"/>
    </source>
</evidence>
<feature type="repeat" description="ANK" evidence="10">
    <location>
        <begin position="619"/>
        <end position="651"/>
    </location>
</feature>
<feature type="transmembrane region" description="Helical" evidence="12">
    <location>
        <begin position="1697"/>
        <end position="1720"/>
    </location>
</feature>
<feature type="repeat" description="ANK" evidence="10">
    <location>
        <begin position="652"/>
        <end position="675"/>
    </location>
</feature>
<feature type="region of interest" description="Disordered" evidence="11">
    <location>
        <begin position="314"/>
        <end position="363"/>
    </location>
</feature>
<evidence type="ECO:0000256" key="7">
    <source>
        <dbReference type="ARBA" id="ARBA00023065"/>
    </source>
</evidence>
<feature type="repeat" description="ANK" evidence="10">
    <location>
        <begin position="478"/>
        <end position="510"/>
    </location>
</feature>
<dbReference type="PANTHER" id="PTHR24123">
    <property type="entry name" value="ANKYRIN REPEAT-CONTAINING"/>
    <property type="match status" value="1"/>
</dbReference>
<dbReference type="PRINTS" id="PR01415">
    <property type="entry name" value="ANKYRIN"/>
</dbReference>
<keyword evidence="8 12" id="KW-0472">Membrane</keyword>
<keyword evidence="9" id="KW-0407">Ion channel</keyword>
<feature type="transmembrane region" description="Helical" evidence="12">
    <location>
        <begin position="1857"/>
        <end position="1882"/>
    </location>
</feature>
<evidence type="ECO:0000313" key="15">
    <source>
        <dbReference type="Proteomes" id="UP001642540"/>
    </source>
</evidence>
<feature type="repeat" description="ANK" evidence="10">
    <location>
        <begin position="1190"/>
        <end position="1222"/>
    </location>
</feature>
<feature type="transmembrane region" description="Helical" evidence="12">
    <location>
        <begin position="1601"/>
        <end position="1622"/>
    </location>
</feature>
<feature type="repeat" description="ANK" evidence="10">
    <location>
        <begin position="586"/>
        <end position="618"/>
    </location>
</feature>
<evidence type="ECO:0000256" key="1">
    <source>
        <dbReference type="ARBA" id="ARBA00004141"/>
    </source>
</evidence>
<feature type="repeat" description="ANK" evidence="10">
    <location>
        <begin position="1087"/>
        <end position="1119"/>
    </location>
</feature>
<dbReference type="PROSITE" id="PS50297">
    <property type="entry name" value="ANK_REP_REGION"/>
    <property type="match status" value="19"/>
</dbReference>
<evidence type="ECO:0000256" key="2">
    <source>
        <dbReference type="ARBA" id="ARBA00022448"/>
    </source>
</evidence>
<dbReference type="Proteomes" id="UP001642540">
    <property type="component" value="Unassembled WGS sequence"/>
</dbReference>
<evidence type="ECO:0000256" key="10">
    <source>
        <dbReference type="PROSITE-ProRule" id="PRU00023"/>
    </source>
</evidence>
<keyword evidence="3 12" id="KW-0812">Transmembrane</keyword>
<feature type="region of interest" description="Disordered" evidence="11">
    <location>
        <begin position="1"/>
        <end position="22"/>
    </location>
</feature>
<dbReference type="EMBL" id="CAXLJM020000013">
    <property type="protein sequence ID" value="CAL8078699.1"/>
    <property type="molecule type" value="Genomic_DNA"/>
</dbReference>
<dbReference type="PANTHER" id="PTHR24123:SF33">
    <property type="entry name" value="PROTEIN HOS4"/>
    <property type="match status" value="1"/>
</dbReference>
<dbReference type="SMART" id="SM00248">
    <property type="entry name" value="ANK"/>
    <property type="match status" value="29"/>
</dbReference>
<keyword evidence="4" id="KW-0677">Repeat</keyword>
<dbReference type="InterPro" id="IPR002153">
    <property type="entry name" value="TRPC_channel"/>
</dbReference>
<dbReference type="InterPro" id="IPR005821">
    <property type="entry name" value="Ion_trans_dom"/>
</dbReference>
<feature type="repeat" description="ANK" evidence="10">
    <location>
        <begin position="1373"/>
        <end position="1405"/>
    </location>
</feature>
<evidence type="ECO:0000256" key="9">
    <source>
        <dbReference type="ARBA" id="ARBA00023303"/>
    </source>
</evidence>
<dbReference type="Pfam" id="PF13637">
    <property type="entry name" value="Ank_4"/>
    <property type="match status" value="1"/>
</dbReference>
<keyword evidence="15" id="KW-1185">Reference proteome</keyword>
<feature type="repeat" description="ANK" evidence="10">
    <location>
        <begin position="1304"/>
        <end position="1326"/>
    </location>
</feature>
<protein>
    <recommendedName>
        <fullName evidence="13">Ion transport domain-containing protein</fullName>
    </recommendedName>
</protein>
<feature type="region of interest" description="Disordered" evidence="11">
    <location>
        <begin position="41"/>
        <end position="259"/>
    </location>
</feature>
<feature type="transmembrane region" description="Helical" evidence="12">
    <location>
        <begin position="1666"/>
        <end position="1685"/>
    </location>
</feature>
<evidence type="ECO:0000256" key="12">
    <source>
        <dbReference type="SAM" id="Phobius"/>
    </source>
</evidence>
<feature type="transmembrane region" description="Helical" evidence="12">
    <location>
        <begin position="1740"/>
        <end position="1762"/>
    </location>
</feature>
<dbReference type="InterPro" id="IPR036770">
    <property type="entry name" value="Ankyrin_rpt-contain_sf"/>
</dbReference>
<feature type="repeat" description="ANK" evidence="10">
    <location>
        <begin position="719"/>
        <end position="751"/>
    </location>
</feature>
<keyword evidence="6 10" id="KW-0040">ANK repeat</keyword>
<feature type="transmembrane region" description="Helical" evidence="12">
    <location>
        <begin position="1634"/>
        <end position="1660"/>
    </location>
</feature>
<accession>A0ABP1Q1E1</accession>
<name>A0ABP1Q1E1_9HEXA</name>
<feature type="repeat" description="ANK" evidence="10">
    <location>
        <begin position="445"/>
        <end position="477"/>
    </location>
</feature>
<feature type="repeat" description="ANK" evidence="10">
    <location>
        <begin position="786"/>
        <end position="819"/>
    </location>
</feature>
<dbReference type="Pfam" id="PF12796">
    <property type="entry name" value="Ank_2"/>
    <property type="match status" value="8"/>
</dbReference>
<feature type="repeat" description="ANK" evidence="10">
    <location>
        <begin position="987"/>
        <end position="1019"/>
    </location>
</feature>
<feature type="repeat" description="ANK" evidence="10">
    <location>
        <begin position="1339"/>
        <end position="1371"/>
    </location>
</feature>
<feature type="compositionally biased region" description="Basic and acidic residues" evidence="11">
    <location>
        <begin position="124"/>
        <end position="146"/>
    </location>
</feature>
<evidence type="ECO:0000256" key="4">
    <source>
        <dbReference type="ARBA" id="ARBA00022737"/>
    </source>
</evidence>
<feature type="transmembrane region" description="Helical" evidence="12">
    <location>
        <begin position="1816"/>
        <end position="1836"/>
    </location>
</feature>
<gene>
    <name evidence="14" type="ORF">ODALV1_LOCUS4168</name>
</gene>
<feature type="repeat" description="ANK" evidence="10">
    <location>
        <begin position="820"/>
        <end position="852"/>
    </location>
</feature>
<feature type="region of interest" description="Disordered" evidence="11">
    <location>
        <begin position="2046"/>
        <end position="2073"/>
    </location>
</feature>
<feature type="repeat" description="ANK" evidence="10">
    <location>
        <begin position="686"/>
        <end position="718"/>
    </location>
</feature>
<dbReference type="InterPro" id="IPR051165">
    <property type="entry name" value="Multifunctional_ANK_Repeat"/>
</dbReference>
<proteinExistence type="predicted"/>
<keyword evidence="7" id="KW-0406">Ion transport</keyword>
<sequence>MSNNPMDFPKSKIPVPESPYLSASRSGYLADLSDQVFFDETVPTPVDPIPKRPKSPPYSYGPPGILHDPSPVAGPSGSPRGRKGRRRRPPETSSEYVDSRLEELLGPTATLDVDDSVDDILLDSIKRRGSRETRDKDAYHRYSDRAPRKRASPISRAQDVVEGVGESLGRAGASLSVPGDSDGGRKERGETSKGKLPGGSKWPKDTSRPSSRNADLPVSRPPSDKPPVVAVPAPSPKKSPAKSIPKAKEAEAKEGKLQGIDIISKAKVETRKKVQETLAKADTSPSKEKIKVAAGAAAAATGAAVGAVGAAVGAAVKGKAAPDGEKDKEKDKEKAAKPGGEADAKDKDKEKDGAKKEPDAAAAVKEAVKPAFAATEIHGFDASKLDEQKKEEHMRDQAAGVKLLTACQAADWYAAEGQLKFFEKRVQGGQSATPKPLAMCKDEATGWTPLMYAIKDNKTPVGDRMIELGCDVNAKTKDGLFPLHIAALHGRDDTVRFLIFKKADVEVLTEKKKQNALHIACTRSSGNSASILRALLAVLPKDSRLQKDGDGNIPLFVALKTGLRGACQELLTGQAHEQLRVQAGPMNDTALHTAVRKRDLEVARIFVDSGANVDAVNGVGQTPLHLASELGDENLVKFFYLCKANPNVPDKEDRTPIHLAAMQGHTQIIELLADKFKVSVFERTRDGSTLMHIASLHGHPETAMALFRKGVPLQMPNKGGARSLHIAARHGHAAMISKLLEKGEKVDAVTNDNFTALHIAVEAVRPNVVETLLGYGAQVHIKGGKEKETPLHIAARVMEGEKCALMLLKSGADPNITMENGETPLHVAARHGRLRIIRLLLQDGANAQQKAKEGETPLHFACSYGHLRVVKELLDYIKKSKSAQECTLYINTVTAKGETALHYAARLNSKQINLQESEQNLKKEDMGRDIVKLLLDGGASVSRQTRETHETPFHYVAKEGNNDILLEMLSRLTPVECQRALNKQSSKGWSPLLIACHKGHKEVVKTLLENNARVDVFDTDGRSALHLGAENGYQEICGILLQHKAFINAKSRVGLTALHLAGMKGFSRLCIFLIQDHGAYVDALTLKKQTPLHLAAETGQLEVCRLLIGLRANPDAADERGQKPIHLAAQNNHAEVIKLFLKHQNSLVTSSTKDGSTCAHLAAMQGSVAVLEELMKFDKTGVINARNRSTDATALQLAAEGGHADLVKALMDAGASASDENRAGYTAVHLAGKNGHTNVLEALRNSEAIGNSSRKLGMTALHIAAFYGQTETVRELLQNIPATSATEPPLSAATSFIKELGTESGLTPLHMAAYSGEENVVRLLLNFEGVQVDAPTTNLGFNPLHLACRGGHTTVVGLLLSRSSELLESKDASGKSSLHIASIHGHKHMVEVLLGQGAEIDAIDKELWTPLICASKAGHLDTVKLLVESGASPLAKTSKGHSAIWFAAAENHNDVLSYLMKKEHDTYGLMDDKEFVFNLTVCGKNIDNEPIDEFVLSSPAPVDVAAKLSNILVNLSSKEKERAKDLIAASKHCEAMAAELLALAAVAESAGKVLESIDRKGVEFLDVLIENEQKEVIAHTVVQRHLQEIWVGHLTWADWKLLLLFFAFVFIPPVWIAFSLPFGHKYHKIPIIKFMSYLTSHIHLMVLLCLTSVTPIYPVIPIRTDLFPFWFEWMLLAWLTGLLVAEIMNPSDKGGLGWIKVAVLVFSIMAIILHGVAFFLNKQWYGTILYLRDQLFGMAVLLACVQILDFLSFHYLFGPWAIIIGNLMKDLARFLAVLMIFMVGFSLVMSALNHPIHPRRDMLPDEKLPKTLTNGLPSGVLVTPIDAFELLFFALFGLNGAVEMKIEVLGQPDWTLILFKVFFGVYMLVTVVVLINLLIAMMSDTYQRIQAQSDIEWKYGLAKLIRSMHRTSATPSPLNLLTSWVSWIYKKCKKAREPFNPLKWEAKGSQGGQAAPSKFMSFKEKPTPRQRWQQVFKKTQMTPRVSDIMRLSVAQVSPMVPGTPLHGGGAVGSTLSVSNQQRIETVTDWPLIAKKYRLLVGKEEPVSEDSIIDQQNNRKDSTQMGSSMMLMGK</sequence>
<comment type="subcellular location">
    <subcellularLocation>
        <location evidence="1">Membrane</location>
        <topology evidence="1">Multi-pass membrane protein</topology>
    </subcellularLocation>
</comment>
<feature type="compositionally biased region" description="Basic and acidic residues" evidence="11">
    <location>
        <begin position="246"/>
        <end position="256"/>
    </location>
</feature>
<dbReference type="Pfam" id="PF00520">
    <property type="entry name" value="Ion_trans"/>
    <property type="match status" value="1"/>
</dbReference>
<feature type="repeat" description="ANK" evidence="10">
    <location>
        <begin position="1406"/>
        <end position="1438"/>
    </location>
</feature>
<dbReference type="SUPFAM" id="SSF48403">
    <property type="entry name" value="Ankyrin repeat"/>
    <property type="match status" value="4"/>
</dbReference>
<feature type="repeat" description="ANK" evidence="10">
    <location>
        <begin position="896"/>
        <end position="946"/>
    </location>
</feature>
<keyword evidence="2" id="KW-0813">Transport</keyword>
<feature type="repeat" description="ANK" evidence="10">
    <location>
        <begin position="752"/>
        <end position="784"/>
    </location>
</feature>
<evidence type="ECO:0000256" key="6">
    <source>
        <dbReference type="ARBA" id="ARBA00023043"/>
    </source>
</evidence>
<evidence type="ECO:0000256" key="8">
    <source>
        <dbReference type="ARBA" id="ARBA00023136"/>
    </source>
</evidence>
<evidence type="ECO:0000256" key="5">
    <source>
        <dbReference type="ARBA" id="ARBA00022989"/>
    </source>
</evidence>
<feature type="compositionally biased region" description="Basic and acidic residues" evidence="11">
    <location>
        <begin position="182"/>
        <end position="193"/>
    </location>
</feature>
<feature type="transmembrane region" description="Helical" evidence="12">
    <location>
        <begin position="1774"/>
        <end position="1796"/>
    </location>
</feature>
<keyword evidence="5 12" id="KW-1133">Transmembrane helix</keyword>
<evidence type="ECO:0000256" key="11">
    <source>
        <dbReference type="SAM" id="MobiDB-lite"/>
    </source>
</evidence>
<dbReference type="InterPro" id="IPR002110">
    <property type="entry name" value="Ankyrin_rpt"/>
</dbReference>
<comment type="caution">
    <text evidence="14">The sequence shown here is derived from an EMBL/GenBank/DDBJ whole genome shotgun (WGS) entry which is preliminary data.</text>
</comment>
<feature type="repeat" description="ANK" evidence="10">
    <location>
        <begin position="1020"/>
        <end position="1052"/>
    </location>
</feature>
<evidence type="ECO:0000313" key="14">
    <source>
        <dbReference type="EMBL" id="CAL8078699.1"/>
    </source>
</evidence>
<dbReference type="PRINTS" id="PR01097">
    <property type="entry name" value="TRNSRECEPTRP"/>
</dbReference>
<feature type="domain" description="Ion transport" evidence="13">
    <location>
        <begin position="1697"/>
        <end position="1893"/>
    </location>
</feature>
<feature type="compositionally biased region" description="Low complexity" evidence="11">
    <location>
        <begin position="226"/>
        <end position="244"/>
    </location>
</feature>
<feature type="compositionally biased region" description="Acidic residues" evidence="11">
    <location>
        <begin position="112"/>
        <end position="121"/>
    </location>
</feature>
<feature type="repeat" description="ANK" evidence="10">
    <location>
        <begin position="1256"/>
        <end position="1279"/>
    </location>
</feature>
<dbReference type="Pfam" id="PF00023">
    <property type="entry name" value="Ank"/>
    <property type="match status" value="3"/>
</dbReference>
<feature type="compositionally biased region" description="Basic and acidic residues" evidence="11">
    <location>
        <begin position="320"/>
        <end position="359"/>
    </location>
</feature>
<dbReference type="Gene3D" id="1.25.40.20">
    <property type="entry name" value="Ankyrin repeat-containing domain"/>
    <property type="match status" value="7"/>
</dbReference>
<organism evidence="14 15">
    <name type="scientific">Orchesella dallaii</name>
    <dbReference type="NCBI Taxonomy" id="48710"/>
    <lineage>
        <taxon>Eukaryota</taxon>
        <taxon>Metazoa</taxon>
        <taxon>Ecdysozoa</taxon>
        <taxon>Arthropoda</taxon>
        <taxon>Hexapoda</taxon>
        <taxon>Collembola</taxon>
        <taxon>Entomobryomorpha</taxon>
        <taxon>Entomobryoidea</taxon>
        <taxon>Orchesellidae</taxon>
        <taxon>Orchesellinae</taxon>
        <taxon>Orchesella</taxon>
    </lineage>
</organism>
<reference evidence="14 15" key="1">
    <citation type="submission" date="2024-08" db="EMBL/GenBank/DDBJ databases">
        <authorList>
            <person name="Cucini C."/>
            <person name="Frati F."/>
        </authorList>
    </citation>
    <scope>NUCLEOTIDE SEQUENCE [LARGE SCALE GENOMIC DNA]</scope>
</reference>
<evidence type="ECO:0000256" key="3">
    <source>
        <dbReference type="ARBA" id="ARBA00022692"/>
    </source>
</evidence>
<feature type="repeat" description="ANK" evidence="10">
    <location>
        <begin position="853"/>
        <end position="875"/>
    </location>
</feature>